<sequence length="197" mass="22050">MDTEKIYAVHSMLQLIYHRNKNQHGKARWWRWLSVLKRITGNLVLSIDCIQSHSRAGGTLDLYKQCLAIHIVPRCYLAFSTVVADGQFSTLGTVLLGTLARLIKAIEIVKDKFAAQPKSLKAASSHVGIVGSEDIGEVLSRNNDLSGLNNFLGEPRSKAEEENQNLTPKSEKTMDMATKNKKRKKKKDAIDNLFDTL</sequence>
<name>A0A5N6YWW6_9EURO</name>
<evidence type="ECO:0000313" key="4">
    <source>
        <dbReference type="Proteomes" id="UP000327118"/>
    </source>
</evidence>
<dbReference type="GO" id="GO:0000466">
    <property type="term" value="P:maturation of 5.8S rRNA from tricistronic rRNA transcript (SSU-rRNA, 5.8S rRNA, LSU-rRNA)"/>
    <property type="evidence" value="ECO:0007669"/>
    <property type="project" value="TreeGrafter"/>
</dbReference>
<dbReference type="Pfam" id="PF20945">
    <property type="entry name" value="RMP1"/>
    <property type="match status" value="1"/>
</dbReference>
<dbReference type="EMBL" id="ML739679">
    <property type="protein sequence ID" value="KAE8348170.1"/>
    <property type="molecule type" value="Genomic_DNA"/>
</dbReference>
<accession>A0A5N6YWW6</accession>
<organism evidence="3 4">
    <name type="scientific">Aspergillus coremiiformis</name>
    <dbReference type="NCBI Taxonomy" id="138285"/>
    <lineage>
        <taxon>Eukaryota</taxon>
        <taxon>Fungi</taxon>
        <taxon>Dikarya</taxon>
        <taxon>Ascomycota</taxon>
        <taxon>Pezizomycotina</taxon>
        <taxon>Eurotiomycetes</taxon>
        <taxon>Eurotiomycetidae</taxon>
        <taxon>Eurotiales</taxon>
        <taxon>Aspergillaceae</taxon>
        <taxon>Aspergillus</taxon>
        <taxon>Aspergillus subgen. Circumdati</taxon>
    </lineage>
</organism>
<evidence type="ECO:0000259" key="2">
    <source>
        <dbReference type="Pfam" id="PF20945"/>
    </source>
</evidence>
<protein>
    <recommendedName>
        <fullName evidence="2">RNase MRP protein 1 RNA binding domain-containing protein</fullName>
    </recommendedName>
</protein>
<dbReference type="GO" id="GO:0000172">
    <property type="term" value="C:ribonuclease MRP complex"/>
    <property type="evidence" value="ECO:0007669"/>
    <property type="project" value="InterPro"/>
</dbReference>
<feature type="domain" description="RNase MRP protein 1 RNA binding" evidence="2">
    <location>
        <begin position="12"/>
        <end position="101"/>
    </location>
</feature>
<dbReference type="GO" id="GO:0000294">
    <property type="term" value="P:nuclear-transcribed mRNA catabolic process, RNase MRP-dependent"/>
    <property type="evidence" value="ECO:0007669"/>
    <property type="project" value="TreeGrafter"/>
</dbReference>
<dbReference type="Proteomes" id="UP000327118">
    <property type="component" value="Unassembled WGS sequence"/>
</dbReference>
<reference evidence="4" key="1">
    <citation type="submission" date="2019-04" db="EMBL/GenBank/DDBJ databases">
        <title>Friends and foes A comparative genomics studyof 23 Aspergillus species from section Flavi.</title>
        <authorList>
            <consortium name="DOE Joint Genome Institute"/>
            <person name="Kjaerbolling I."/>
            <person name="Vesth T."/>
            <person name="Frisvad J.C."/>
            <person name="Nybo J.L."/>
            <person name="Theobald S."/>
            <person name="Kildgaard S."/>
            <person name="Isbrandt T."/>
            <person name="Kuo A."/>
            <person name="Sato A."/>
            <person name="Lyhne E.K."/>
            <person name="Kogle M.E."/>
            <person name="Wiebenga A."/>
            <person name="Kun R.S."/>
            <person name="Lubbers R.J."/>
            <person name="Makela M.R."/>
            <person name="Barry K."/>
            <person name="Chovatia M."/>
            <person name="Clum A."/>
            <person name="Daum C."/>
            <person name="Haridas S."/>
            <person name="He G."/>
            <person name="LaButti K."/>
            <person name="Lipzen A."/>
            <person name="Mondo S."/>
            <person name="Riley R."/>
            <person name="Salamov A."/>
            <person name="Simmons B.A."/>
            <person name="Magnuson J.K."/>
            <person name="Henrissat B."/>
            <person name="Mortensen U.H."/>
            <person name="Larsen T.O."/>
            <person name="Devries R.P."/>
            <person name="Grigoriev I.V."/>
            <person name="Machida M."/>
            <person name="Baker S.E."/>
            <person name="Andersen M.R."/>
        </authorList>
    </citation>
    <scope>NUCLEOTIDE SEQUENCE [LARGE SCALE GENOMIC DNA]</scope>
    <source>
        <strain evidence="4">CBS 553.77</strain>
    </source>
</reference>
<dbReference type="OrthoDB" id="5414547at2759"/>
<dbReference type="GO" id="GO:0042134">
    <property type="term" value="F:rRNA primary transcript binding"/>
    <property type="evidence" value="ECO:0007669"/>
    <property type="project" value="InterPro"/>
</dbReference>
<dbReference type="PANTHER" id="PTHR37792">
    <property type="entry name" value="RIBONUCLEASE MRP PROTEIN SUBUNIT RMP1"/>
    <property type="match status" value="1"/>
</dbReference>
<gene>
    <name evidence="3" type="ORF">BDV28DRAFT_106726</name>
</gene>
<dbReference type="AlphaFoldDB" id="A0A5N6YWW6"/>
<dbReference type="InterPro" id="IPR047204">
    <property type="entry name" value="RMP1_RBD"/>
</dbReference>
<proteinExistence type="predicted"/>
<keyword evidence="4" id="KW-1185">Reference proteome</keyword>
<evidence type="ECO:0000313" key="3">
    <source>
        <dbReference type="EMBL" id="KAE8348170.1"/>
    </source>
</evidence>
<evidence type="ECO:0000256" key="1">
    <source>
        <dbReference type="SAM" id="MobiDB-lite"/>
    </source>
</evidence>
<dbReference type="CDD" id="cd22573">
    <property type="entry name" value="RMP1_RBD"/>
    <property type="match status" value="1"/>
</dbReference>
<dbReference type="PANTHER" id="PTHR37792:SF1">
    <property type="entry name" value="RIBONUCLEASE MRP PROTEIN SUBUNIT RMP1"/>
    <property type="match status" value="1"/>
</dbReference>
<feature type="region of interest" description="Disordered" evidence="1">
    <location>
        <begin position="150"/>
        <end position="197"/>
    </location>
</feature>
<dbReference type="InterPro" id="IPR047205">
    <property type="entry name" value="RMP1"/>
</dbReference>